<evidence type="ECO:0000259" key="6">
    <source>
        <dbReference type="Pfam" id="PF00251"/>
    </source>
</evidence>
<dbReference type="InterPro" id="IPR051214">
    <property type="entry name" value="GH32_Enzymes"/>
</dbReference>
<dbReference type="SMART" id="SM00640">
    <property type="entry name" value="Glyco_32"/>
    <property type="match status" value="1"/>
</dbReference>
<dbReference type="GO" id="GO:0004564">
    <property type="term" value="F:beta-fructofuranosidase activity"/>
    <property type="evidence" value="ECO:0007669"/>
    <property type="project" value="UniProtKB-EC"/>
</dbReference>
<dbReference type="Gene3D" id="2.60.120.560">
    <property type="entry name" value="Exo-inulinase, domain 1"/>
    <property type="match status" value="1"/>
</dbReference>
<dbReference type="RefSeq" id="WP_248552385.1">
    <property type="nucleotide sequence ID" value="NZ_JALPRK010000012.1"/>
</dbReference>
<dbReference type="InterPro" id="IPR013148">
    <property type="entry name" value="Glyco_hydro_32_N"/>
</dbReference>
<sequence>MTLGKPIYHFTPPANWMNDPNGLVYHEGQYHLFYQYNPHGDQWGTIHWGHAVSTDLVHWQHLPIALAPSTELGEVHCYSGCAVIDDQGVPTLLYTSIGEGERNAETGAEHWMATSPDGLRTWVKPEANPVLTSVIHGKDLIVRDWRDPYVWKEEDRWLMVLGGSVQGKGNALLYESANLREWTFLHVLHTGEETLWECPNAFRLQDKMVLIYSPSDKVKYLVGSMGEDLRFVKEQEGVVDHGGWEGYYAPQSMLAPDGRRILWGWLPDNARGEMTEIQGWSGVQSIPRTVELHPAKYTLIIKPVAELQVLRENPFELPKTVLPQGEHELGIQGKAVEIKAEFELTGSETSFGFEVFRSPDGEEQTTLKFDVARGQIVLDRSRSSQAAGAHTWELVAPYEMRHLEQLRVHLFIDHSIVEVFVNDELCLTGRVYPLREDSESIRLFIQEPNVTMKSLSAWNLRGIW</sequence>
<evidence type="ECO:0000256" key="2">
    <source>
        <dbReference type="ARBA" id="ARBA00012758"/>
    </source>
</evidence>
<name>A0A9X1Y274_9BACL</name>
<evidence type="ECO:0000259" key="7">
    <source>
        <dbReference type="Pfam" id="PF08244"/>
    </source>
</evidence>
<comment type="caution">
    <text evidence="8">The sequence shown here is derived from an EMBL/GenBank/DDBJ whole genome shotgun (WGS) entry which is preliminary data.</text>
</comment>
<dbReference type="InterPro" id="IPR013320">
    <property type="entry name" value="ConA-like_dom_sf"/>
</dbReference>
<dbReference type="InterPro" id="IPR013189">
    <property type="entry name" value="Glyco_hydro_32_C"/>
</dbReference>
<dbReference type="Gene3D" id="2.115.10.20">
    <property type="entry name" value="Glycosyl hydrolase domain, family 43"/>
    <property type="match status" value="1"/>
</dbReference>
<accession>A0A9X1Y274</accession>
<dbReference type="Pfam" id="PF00251">
    <property type="entry name" value="Glyco_hydro_32N"/>
    <property type="match status" value="1"/>
</dbReference>
<dbReference type="PANTHER" id="PTHR43101">
    <property type="entry name" value="BETA-FRUCTOSIDASE"/>
    <property type="match status" value="1"/>
</dbReference>
<organism evidence="8 9">
    <name type="scientific">Paenibacillus mellifer</name>
    <dbReference type="NCBI Taxonomy" id="2937794"/>
    <lineage>
        <taxon>Bacteria</taxon>
        <taxon>Bacillati</taxon>
        <taxon>Bacillota</taxon>
        <taxon>Bacilli</taxon>
        <taxon>Bacillales</taxon>
        <taxon>Paenibacillaceae</taxon>
        <taxon>Paenibacillus</taxon>
    </lineage>
</organism>
<dbReference type="EC" id="3.2.1.26" evidence="2"/>
<gene>
    <name evidence="8" type="ORF">M0651_14095</name>
</gene>
<dbReference type="PANTHER" id="PTHR43101:SF1">
    <property type="entry name" value="BETA-FRUCTOSIDASE"/>
    <property type="match status" value="1"/>
</dbReference>
<dbReference type="Pfam" id="PF08244">
    <property type="entry name" value="Glyco_hydro_32C"/>
    <property type="match status" value="1"/>
</dbReference>
<keyword evidence="3 5" id="KW-0378">Hydrolase</keyword>
<keyword evidence="4 5" id="KW-0326">Glycosidase</keyword>
<dbReference type="InterPro" id="IPR023296">
    <property type="entry name" value="Glyco_hydro_beta-prop_sf"/>
</dbReference>
<evidence type="ECO:0000256" key="4">
    <source>
        <dbReference type="ARBA" id="ARBA00023295"/>
    </source>
</evidence>
<dbReference type="SUPFAM" id="SSF75005">
    <property type="entry name" value="Arabinanase/levansucrase/invertase"/>
    <property type="match status" value="1"/>
</dbReference>
<dbReference type="SUPFAM" id="SSF49899">
    <property type="entry name" value="Concanavalin A-like lectins/glucanases"/>
    <property type="match status" value="1"/>
</dbReference>
<keyword evidence="9" id="KW-1185">Reference proteome</keyword>
<dbReference type="Proteomes" id="UP001139534">
    <property type="component" value="Unassembled WGS sequence"/>
</dbReference>
<proteinExistence type="inferred from homology"/>
<dbReference type="InterPro" id="IPR001362">
    <property type="entry name" value="Glyco_hydro_32"/>
</dbReference>
<feature type="domain" description="Glycosyl hydrolase family 32 C-terminal" evidence="7">
    <location>
        <begin position="324"/>
        <end position="459"/>
    </location>
</feature>
<evidence type="ECO:0000256" key="1">
    <source>
        <dbReference type="ARBA" id="ARBA00009902"/>
    </source>
</evidence>
<evidence type="ECO:0000313" key="8">
    <source>
        <dbReference type="EMBL" id="MCK8488306.1"/>
    </source>
</evidence>
<dbReference type="PROSITE" id="PS00609">
    <property type="entry name" value="GLYCOSYL_HYDROL_F32"/>
    <property type="match status" value="1"/>
</dbReference>
<dbReference type="EMBL" id="JALPRK010000012">
    <property type="protein sequence ID" value="MCK8488306.1"/>
    <property type="molecule type" value="Genomic_DNA"/>
</dbReference>
<feature type="domain" description="Glycosyl hydrolase family 32 N-terminal" evidence="6">
    <location>
        <begin position="9"/>
        <end position="303"/>
    </location>
</feature>
<dbReference type="CDD" id="cd08996">
    <property type="entry name" value="GH32_FFase"/>
    <property type="match status" value="1"/>
</dbReference>
<evidence type="ECO:0000256" key="3">
    <source>
        <dbReference type="ARBA" id="ARBA00022801"/>
    </source>
</evidence>
<comment type="similarity">
    <text evidence="1 5">Belongs to the glycosyl hydrolase 32 family.</text>
</comment>
<evidence type="ECO:0000256" key="5">
    <source>
        <dbReference type="RuleBase" id="RU362110"/>
    </source>
</evidence>
<evidence type="ECO:0000313" key="9">
    <source>
        <dbReference type="Proteomes" id="UP001139534"/>
    </source>
</evidence>
<dbReference type="InterPro" id="IPR018053">
    <property type="entry name" value="Glyco_hydro_32_AS"/>
</dbReference>
<reference evidence="8" key="1">
    <citation type="submission" date="2022-04" db="EMBL/GenBank/DDBJ databases">
        <authorList>
            <person name="Seo M.-J."/>
        </authorList>
    </citation>
    <scope>NUCLEOTIDE SEQUENCE</scope>
    <source>
        <strain evidence="8">MBLB2552</strain>
    </source>
</reference>
<dbReference type="GO" id="GO:0005975">
    <property type="term" value="P:carbohydrate metabolic process"/>
    <property type="evidence" value="ECO:0007669"/>
    <property type="project" value="InterPro"/>
</dbReference>
<protein>
    <recommendedName>
        <fullName evidence="2">beta-fructofuranosidase</fullName>
        <ecNumber evidence="2">3.2.1.26</ecNumber>
    </recommendedName>
</protein>
<dbReference type="AlphaFoldDB" id="A0A9X1Y274"/>